<dbReference type="EMBL" id="KV784354">
    <property type="protein sequence ID" value="OEU20414.1"/>
    <property type="molecule type" value="Genomic_DNA"/>
</dbReference>
<dbReference type="InParanoid" id="A0A1E7FQM0"/>
<proteinExistence type="predicted"/>
<reference evidence="1 2" key="1">
    <citation type="submission" date="2016-09" db="EMBL/GenBank/DDBJ databases">
        <title>Extensive genetic diversity and differential bi-allelic expression allows diatom success in the polar Southern Ocean.</title>
        <authorList>
            <consortium name="DOE Joint Genome Institute"/>
            <person name="Mock T."/>
            <person name="Otillar R.P."/>
            <person name="Strauss J."/>
            <person name="Dupont C."/>
            <person name="Frickenhaus S."/>
            <person name="Maumus F."/>
            <person name="Mcmullan M."/>
            <person name="Sanges R."/>
            <person name="Schmutz J."/>
            <person name="Toseland A."/>
            <person name="Valas R."/>
            <person name="Veluchamy A."/>
            <person name="Ward B.J."/>
            <person name="Allen A."/>
            <person name="Barry K."/>
            <person name="Falciatore A."/>
            <person name="Ferrante M."/>
            <person name="Fortunato A.E."/>
            <person name="Gloeckner G."/>
            <person name="Gruber A."/>
            <person name="Hipkin R."/>
            <person name="Janech M."/>
            <person name="Kroth P."/>
            <person name="Leese F."/>
            <person name="Lindquist E."/>
            <person name="Lyon B.R."/>
            <person name="Martin J."/>
            <person name="Mayer C."/>
            <person name="Parker M."/>
            <person name="Quesneville H."/>
            <person name="Raymond J."/>
            <person name="Uhlig C."/>
            <person name="Valentin K.U."/>
            <person name="Worden A.Z."/>
            <person name="Armbrust E.V."/>
            <person name="Bowler C."/>
            <person name="Green B."/>
            <person name="Moulton V."/>
            <person name="Van Oosterhout C."/>
            <person name="Grigoriev I."/>
        </authorList>
    </citation>
    <scope>NUCLEOTIDE SEQUENCE [LARGE SCALE GENOMIC DNA]</scope>
    <source>
        <strain evidence="1 2">CCMP1102</strain>
    </source>
</reference>
<protein>
    <recommendedName>
        <fullName evidence="3">Peptidase A2 domain-containing protein</fullName>
    </recommendedName>
</protein>
<organism evidence="1 2">
    <name type="scientific">Fragilariopsis cylindrus CCMP1102</name>
    <dbReference type="NCBI Taxonomy" id="635003"/>
    <lineage>
        <taxon>Eukaryota</taxon>
        <taxon>Sar</taxon>
        <taxon>Stramenopiles</taxon>
        <taxon>Ochrophyta</taxon>
        <taxon>Bacillariophyta</taxon>
        <taxon>Bacillariophyceae</taxon>
        <taxon>Bacillariophycidae</taxon>
        <taxon>Bacillariales</taxon>
        <taxon>Bacillariaceae</taxon>
        <taxon>Fragilariopsis</taxon>
    </lineage>
</organism>
<dbReference type="Proteomes" id="UP000095751">
    <property type="component" value="Unassembled WGS sequence"/>
</dbReference>
<dbReference type="KEGG" id="fcy:FRACYDRAFT_233991"/>
<dbReference type="OrthoDB" id="49158at2759"/>
<accession>A0A1E7FQM0</accession>
<evidence type="ECO:0000313" key="1">
    <source>
        <dbReference type="EMBL" id="OEU20414.1"/>
    </source>
</evidence>
<gene>
    <name evidence="1" type="ORF">FRACYDRAFT_233991</name>
</gene>
<keyword evidence="2" id="KW-1185">Reference proteome</keyword>
<name>A0A1E7FQM0_9STRA</name>
<dbReference type="AlphaFoldDB" id="A0A1E7FQM0"/>
<sequence length="367" mass="40531">MVLTKLLAYHRSKKRCSSTNASQHSTTCLTADEQVAELIKNNPALSLDLFLFECKMHWKDILSPSPTTITFPSNDIDSFLHSFNVVDHFNTIKSLLPSSQYKSVDPSSTQFQRILLEARGLQTSIRQYGEVLPLSSPAIYVSENKSDLPIVIDTGASCTITPTLSDFTSMPTKSDTATLGSLTTVQTKVAGQGPIEWDIEDVNGVLKKLRTISYYVPEATIRLFSPQGYFKANPKGSLTLNIDGIFLHMPCGTTLKFPIQPGSNLPIMLTRQALSRSRTTTACNFKPSHKPSLNTMSNVLSFMCSSTYDHFVHGAIFHLQHAGAMAAIVNDDSTRQINLTFKQQEFSLSTSSMLLMSVRETEAKEST</sequence>
<evidence type="ECO:0000313" key="2">
    <source>
        <dbReference type="Proteomes" id="UP000095751"/>
    </source>
</evidence>
<evidence type="ECO:0008006" key="3">
    <source>
        <dbReference type="Google" id="ProtNLM"/>
    </source>
</evidence>